<keyword evidence="2" id="KW-0812">Transmembrane</keyword>
<accession>A0A5B7I5E6</accession>
<keyword evidence="2" id="KW-0472">Membrane</keyword>
<dbReference type="AlphaFoldDB" id="A0A5B7I5E6"/>
<feature type="region of interest" description="Disordered" evidence="1">
    <location>
        <begin position="1"/>
        <end position="35"/>
    </location>
</feature>
<feature type="transmembrane region" description="Helical" evidence="2">
    <location>
        <begin position="53"/>
        <end position="77"/>
    </location>
</feature>
<reference evidence="3 4" key="1">
    <citation type="submission" date="2019-05" db="EMBL/GenBank/DDBJ databases">
        <title>Another draft genome of Portunus trituberculatus and its Hox gene families provides insights of decapod evolution.</title>
        <authorList>
            <person name="Jeong J.-H."/>
            <person name="Song I."/>
            <person name="Kim S."/>
            <person name="Choi T."/>
            <person name="Kim D."/>
            <person name="Ryu S."/>
            <person name="Kim W."/>
        </authorList>
    </citation>
    <scope>NUCLEOTIDE SEQUENCE [LARGE SCALE GENOMIC DNA]</scope>
    <source>
        <tissue evidence="3">Muscle</tissue>
    </source>
</reference>
<comment type="caution">
    <text evidence="3">The sequence shown here is derived from an EMBL/GenBank/DDBJ whole genome shotgun (WGS) entry which is preliminary data.</text>
</comment>
<keyword evidence="4" id="KW-1185">Reference proteome</keyword>
<dbReference type="EMBL" id="VSRR010045667">
    <property type="protein sequence ID" value="MPC77355.1"/>
    <property type="molecule type" value="Genomic_DNA"/>
</dbReference>
<feature type="compositionally biased region" description="Low complexity" evidence="1">
    <location>
        <begin position="21"/>
        <end position="31"/>
    </location>
</feature>
<keyword evidence="2" id="KW-1133">Transmembrane helix</keyword>
<name>A0A5B7I5E6_PORTR</name>
<evidence type="ECO:0000256" key="2">
    <source>
        <dbReference type="SAM" id="Phobius"/>
    </source>
</evidence>
<protein>
    <submittedName>
        <fullName evidence="3">Uncharacterized protein</fullName>
    </submittedName>
</protein>
<organism evidence="3 4">
    <name type="scientific">Portunus trituberculatus</name>
    <name type="common">Swimming crab</name>
    <name type="synonym">Neptunus trituberculatus</name>
    <dbReference type="NCBI Taxonomy" id="210409"/>
    <lineage>
        <taxon>Eukaryota</taxon>
        <taxon>Metazoa</taxon>
        <taxon>Ecdysozoa</taxon>
        <taxon>Arthropoda</taxon>
        <taxon>Crustacea</taxon>
        <taxon>Multicrustacea</taxon>
        <taxon>Malacostraca</taxon>
        <taxon>Eumalacostraca</taxon>
        <taxon>Eucarida</taxon>
        <taxon>Decapoda</taxon>
        <taxon>Pleocyemata</taxon>
        <taxon>Brachyura</taxon>
        <taxon>Eubrachyura</taxon>
        <taxon>Portunoidea</taxon>
        <taxon>Portunidae</taxon>
        <taxon>Portuninae</taxon>
        <taxon>Portunus</taxon>
    </lineage>
</organism>
<dbReference type="Proteomes" id="UP000324222">
    <property type="component" value="Unassembled WGS sequence"/>
</dbReference>
<evidence type="ECO:0000256" key="1">
    <source>
        <dbReference type="SAM" id="MobiDB-lite"/>
    </source>
</evidence>
<sequence length="82" mass="8864">MCPEAARKQSSRQQKEERKQQQQQRAEVQQSLPMSIGSGQLGGMAGAEGGGNVKGVCLCLVCCCLVCCFSSYLFVAFKKSLE</sequence>
<gene>
    <name evidence="3" type="ORF">E2C01_071807</name>
</gene>
<evidence type="ECO:0000313" key="3">
    <source>
        <dbReference type="EMBL" id="MPC77355.1"/>
    </source>
</evidence>
<evidence type="ECO:0000313" key="4">
    <source>
        <dbReference type="Proteomes" id="UP000324222"/>
    </source>
</evidence>
<proteinExistence type="predicted"/>